<keyword evidence="4" id="KW-1185">Reference proteome</keyword>
<comment type="caution">
    <text evidence="3">The sequence shown here is derived from an EMBL/GenBank/DDBJ whole genome shotgun (WGS) entry which is preliminary data.</text>
</comment>
<proteinExistence type="predicted"/>
<gene>
    <name evidence="3" type="ORF">DWB85_11520</name>
</gene>
<feature type="region of interest" description="Disordered" evidence="1">
    <location>
        <begin position="1"/>
        <end position="35"/>
    </location>
</feature>
<dbReference type="AlphaFoldDB" id="A0A3L7DVP8"/>
<protein>
    <recommendedName>
        <fullName evidence="2">Type II secretion system protein GspB C-terminal domain-containing protein</fullName>
    </recommendedName>
</protein>
<feature type="compositionally biased region" description="Basic and acidic residues" evidence="1">
    <location>
        <begin position="1"/>
        <end position="10"/>
    </location>
</feature>
<evidence type="ECO:0000256" key="1">
    <source>
        <dbReference type="SAM" id="MobiDB-lite"/>
    </source>
</evidence>
<evidence type="ECO:0000259" key="2">
    <source>
        <dbReference type="Pfam" id="PF16537"/>
    </source>
</evidence>
<dbReference type="GO" id="GO:0015627">
    <property type="term" value="C:type II protein secretion system complex"/>
    <property type="evidence" value="ECO:0007669"/>
    <property type="project" value="InterPro"/>
</dbReference>
<accession>A0A3L7DVP8</accession>
<dbReference type="EMBL" id="QRAN01000011">
    <property type="protein sequence ID" value="RLQ21637.1"/>
    <property type="molecule type" value="Genomic_DNA"/>
</dbReference>
<evidence type="ECO:0000313" key="3">
    <source>
        <dbReference type="EMBL" id="RLQ21637.1"/>
    </source>
</evidence>
<dbReference type="Pfam" id="PF16537">
    <property type="entry name" value="T2SSB"/>
    <property type="match status" value="1"/>
</dbReference>
<reference evidence="3 4" key="1">
    <citation type="submission" date="2018-07" db="EMBL/GenBank/DDBJ databases">
        <title>Halioglobus sp. genome submission.</title>
        <authorList>
            <person name="Ye M.-Q."/>
            <person name="Du Z.-J."/>
        </authorList>
    </citation>
    <scope>NUCLEOTIDE SEQUENCE [LARGE SCALE GENOMIC DNA]</scope>
    <source>
        <strain evidence="3 4">U0301</strain>
    </source>
</reference>
<evidence type="ECO:0000313" key="4">
    <source>
        <dbReference type="Proteomes" id="UP000265509"/>
    </source>
</evidence>
<dbReference type="InterPro" id="IPR032389">
    <property type="entry name" value="GspB_C"/>
</dbReference>
<dbReference type="Proteomes" id="UP000265509">
    <property type="component" value="Unassembled WGS sequence"/>
</dbReference>
<dbReference type="OrthoDB" id="5432325at2"/>
<name>A0A3L7DVP8_9GAMM</name>
<sequence>MARSNSREDVSSLYRQRPAPTVPVETGPASSTEAPVTAAEAAIEETGVDIEELVRAAEDELQNARLAEHPAPFIVGLSQQTKDAIPSLFYERHDYSGRPGESVVVLNGKALKVGGSPASGVRVEEILPDSVVLDYRGTQFRLRALNSWVNL</sequence>
<organism evidence="3 4">
    <name type="scientific">Seongchinamella sediminis</name>
    <dbReference type="NCBI Taxonomy" id="2283635"/>
    <lineage>
        <taxon>Bacteria</taxon>
        <taxon>Pseudomonadati</taxon>
        <taxon>Pseudomonadota</taxon>
        <taxon>Gammaproteobacteria</taxon>
        <taxon>Cellvibrionales</taxon>
        <taxon>Halieaceae</taxon>
        <taxon>Seongchinamella</taxon>
    </lineage>
</organism>
<feature type="domain" description="Type II secretion system protein GspB C-terminal" evidence="2">
    <location>
        <begin position="85"/>
        <end position="144"/>
    </location>
</feature>